<organism evidence="1 2">
    <name type="scientific">Ustilaginoidea virens</name>
    <name type="common">Rice false smut fungus</name>
    <name type="synonym">Villosiclava virens</name>
    <dbReference type="NCBI Taxonomy" id="1159556"/>
    <lineage>
        <taxon>Eukaryota</taxon>
        <taxon>Fungi</taxon>
        <taxon>Dikarya</taxon>
        <taxon>Ascomycota</taxon>
        <taxon>Pezizomycotina</taxon>
        <taxon>Sordariomycetes</taxon>
        <taxon>Hypocreomycetidae</taxon>
        <taxon>Hypocreales</taxon>
        <taxon>Clavicipitaceae</taxon>
        <taxon>Ustilaginoidea</taxon>
    </lineage>
</organism>
<sequence>MKSQSPLPCAFGPDSSPRTVLPLGFIPGAEMPNAKYASRWVFASKDQDAVHSSILGFASARGSLKIYGETTKFPLQFLELTIPWTGTSDKQARRVLVTNILESGTHERCQYPLEKSFGEIPAYCTSLSPPYRPFNIGLYSSEWPNRTRA</sequence>
<proteinExistence type="predicted"/>
<evidence type="ECO:0000313" key="1">
    <source>
        <dbReference type="EMBL" id="QUC22630.1"/>
    </source>
</evidence>
<dbReference type="EMBL" id="CP072757">
    <property type="protein sequence ID" value="QUC22630.1"/>
    <property type="molecule type" value="Genomic_DNA"/>
</dbReference>
<dbReference type="RefSeq" id="XP_043000303.1">
    <property type="nucleotide sequence ID" value="XM_043144368.1"/>
</dbReference>
<evidence type="ECO:0000313" key="2">
    <source>
        <dbReference type="Proteomes" id="UP000027002"/>
    </source>
</evidence>
<dbReference type="Proteomes" id="UP000027002">
    <property type="component" value="Chromosome 5"/>
</dbReference>
<dbReference type="AlphaFoldDB" id="A0A8E5HVY4"/>
<dbReference type="KEGG" id="uvi:66067648"/>
<reference evidence="1" key="1">
    <citation type="submission" date="2020-03" db="EMBL/GenBank/DDBJ databases">
        <title>A mixture of massive structural variations and highly conserved coding sequences in Ustilaginoidea virens genome.</title>
        <authorList>
            <person name="Zhang K."/>
            <person name="Zhao Z."/>
            <person name="Zhang Z."/>
            <person name="Li Y."/>
            <person name="Hsiang T."/>
            <person name="Sun W."/>
        </authorList>
    </citation>
    <scope>NUCLEOTIDE SEQUENCE</scope>
    <source>
        <strain evidence="1">UV-8b</strain>
    </source>
</reference>
<protein>
    <submittedName>
        <fullName evidence="1">Uncharacterized protein</fullName>
    </submittedName>
</protein>
<dbReference type="GeneID" id="66067648"/>
<name>A0A8E5HVY4_USTVR</name>
<gene>
    <name evidence="1" type="ORF">UV8b_06871</name>
</gene>
<keyword evidence="2" id="KW-1185">Reference proteome</keyword>
<accession>A0A8E5HVY4</accession>